<comment type="caution">
    <text evidence="9">The sequence shown here is derived from an EMBL/GenBank/DDBJ whole genome shotgun (WGS) entry which is preliminary data.</text>
</comment>
<organism evidence="9 10">
    <name type="scientific">Clostridium sartagoforme</name>
    <dbReference type="NCBI Taxonomy" id="84031"/>
    <lineage>
        <taxon>Bacteria</taxon>
        <taxon>Bacillati</taxon>
        <taxon>Bacillota</taxon>
        <taxon>Clostridia</taxon>
        <taxon>Eubacteriales</taxon>
        <taxon>Clostridiaceae</taxon>
        <taxon>Clostridium</taxon>
    </lineage>
</organism>
<name>A0A4S2DIP6_9CLOT</name>
<dbReference type="CDD" id="cd00209">
    <property type="entry name" value="DHFR"/>
    <property type="match status" value="1"/>
</dbReference>
<dbReference type="PROSITE" id="PS51330">
    <property type="entry name" value="DHFR_2"/>
    <property type="match status" value="1"/>
</dbReference>
<keyword evidence="10" id="KW-1185">Reference proteome</keyword>
<keyword evidence="4 7" id="KW-0554">One-carbon metabolism</keyword>
<comment type="similarity">
    <text evidence="2 7">Belongs to the dihydrofolate reductase family.</text>
</comment>
<dbReference type="PANTHER" id="PTHR48069:SF3">
    <property type="entry name" value="DIHYDROFOLATE REDUCTASE"/>
    <property type="match status" value="1"/>
</dbReference>
<dbReference type="GO" id="GO:0046654">
    <property type="term" value="P:tetrahydrofolate biosynthetic process"/>
    <property type="evidence" value="ECO:0007669"/>
    <property type="project" value="UniProtKB-UniPathway"/>
</dbReference>
<dbReference type="InterPro" id="IPR012259">
    <property type="entry name" value="DHFR"/>
</dbReference>
<dbReference type="GO" id="GO:0046655">
    <property type="term" value="P:folic acid metabolic process"/>
    <property type="evidence" value="ECO:0007669"/>
    <property type="project" value="TreeGrafter"/>
</dbReference>
<evidence type="ECO:0000313" key="9">
    <source>
        <dbReference type="EMBL" id="TGY41715.1"/>
    </source>
</evidence>
<evidence type="ECO:0000256" key="6">
    <source>
        <dbReference type="ARBA" id="ARBA00023002"/>
    </source>
</evidence>
<dbReference type="GO" id="GO:0005829">
    <property type="term" value="C:cytosol"/>
    <property type="evidence" value="ECO:0007669"/>
    <property type="project" value="TreeGrafter"/>
</dbReference>
<dbReference type="EC" id="1.5.1.3" evidence="3 7"/>
<dbReference type="PANTHER" id="PTHR48069">
    <property type="entry name" value="DIHYDROFOLATE REDUCTASE"/>
    <property type="match status" value="1"/>
</dbReference>
<evidence type="ECO:0000256" key="7">
    <source>
        <dbReference type="PIRNR" id="PIRNR000194"/>
    </source>
</evidence>
<comment type="pathway">
    <text evidence="1 7">Cofactor biosynthesis; tetrahydrofolate biosynthesis; 5,6,7,8-tetrahydrofolate from 7,8-dihydrofolate: step 1/1.</text>
</comment>
<dbReference type="Pfam" id="PF00186">
    <property type="entry name" value="DHFR_1"/>
    <property type="match status" value="1"/>
</dbReference>
<proteinExistence type="inferred from homology"/>
<evidence type="ECO:0000313" key="10">
    <source>
        <dbReference type="Proteomes" id="UP000306888"/>
    </source>
</evidence>
<dbReference type="Proteomes" id="UP000306888">
    <property type="component" value="Unassembled WGS sequence"/>
</dbReference>
<evidence type="ECO:0000256" key="2">
    <source>
        <dbReference type="ARBA" id="ARBA00009539"/>
    </source>
</evidence>
<evidence type="ECO:0000259" key="8">
    <source>
        <dbReference type="PROSITE" id="PS51330"/>
    </source>
</evidence>
<evidence type="ECO:0000256" key="1">
    <source>
        <dbReference type="ARBA" id="ARBA00004903"/>
    </source>
</evidence>
<dbReference type="Gene3D" id="3.40.430.10">
    <property type="entry name" value="Dihydrofolate Reductase, subunit A"/>
    <property type="match status" value="1"/>
</dbReference>
<dbReference type="GO" id="GO:0006730">
    <property type="term" value="P:one-carbon metabolic process"/>
    <property type="evidence" value="ECO:0007669"/>
    <property type="project" value="UniProtKB-KW"/>
</dbReference>
<accession>A0A4S2DIP6</accession>
<evidence type="ECO:0000256" key="5">
    <source>
        <dbReference type="ARBA" id="ARBA00022857"/>
    </source>
</evidence>
<dbReference type="PRINTS" id="PR00070">
    <property type="entry name" value="DHFR"/>
</dbReference>
<keyword evidence="5 7" id="KW-0521">NADP</keyword>
<dbReference type="GO" id="GO:0050661">
    <property type="term" value="F:NADP binding"/>
    <property type="evidence" value="ECO:0007669"/>
    <property type="project" value="InterPro"/>
</dbReference>
<comment type="catalytic activity">
    <reaction evidence="7">
        <text>(6S)-5,6,7,8-tetrahydrofolate + NADP(+) = 7,8-dihydrofolate + NADPH + H(+)</text>
        <dbReference type="Rhea" id="RHEA:15009"/>
        <dbReference type="ChEBI" id="CHEBI:15378"/>
        <dbReference type="ChEBI" id="CHEBI:57451"/>
        <dbReference type="ChEBI" id="CHEBI:57453"/>
        <dbReference type="ChEBI" id="CHEBI:57783"/>
        <dbReference type="ChEBI" id="CHEBI:58349"/>
        <dbReference type="EC" id="1.5.1.3"/>
    </reaction>
</comment>
<feature type="domain" description="DHFR" evidence="8">
    <location>
        <begin position="1"/>
        <end position="162"/>
    </location>
</feature>
<gene>
    <name evidence="9" type="ORF">E5347_11950</name>
</gene>
<keyword evidence="6 7" id="KW-0560">Oxidoreductase</keyword>
<reference evidence="9 10" key="1">
    <citation type="submission" date="2019-04" db="EMBL/GenBank/DDBJ databases">
        <title>Microbes associate with the intestines of laboratory mice.</title>
        <authorList>
            <person name="Navarre W."/>
            <person name="Wong E."/>
            <person name="Huang K."/>
            <person name="Tropini C."/>
            <person name="Ng K."/>
            <person name="Yu B."/>
        </authorList>
    </citation>
    <scope>NUCLEOTIDE SEQUENCE [LARGE SCALE GENOMIC DNA]</scope>
    <source>
        <strain evidence="9 10">NM50_B9-20</strain>
    </source>
</reference>
<evidence type="ECO:0000256" key="4">
    <source>
        <dbReference type="ARBA" id="ARBA00022563"/>
    </source>
</evidence>
<dbReference type="UniPathway" id="UPA00077">
    <property type="reaction ID" value="UER00158"/>
</dbReference>
<dbReference type="GO" id="GO:0004146">
    <property type="term" value="F:dihydrofolate reductase activity"/>
    <property type="evidence" value="ECO:0007669"/>
    <property type="project" value="UniProtKB-EC"/>
</dbReference>
<dbReference type="EMBL" id="SRYR01000006">
    <property type="protein sequence ID" value="TGY41715.1"/>
    <property type="molecule type" value="Genomic_DNA"/>
</dbReference>
<dbReference type="InterPro" id="IPR001796">
    <property type="entry name" value="DHFR_dom"/>
</dbReference>
<comment type="function">
    <text evidence="7">Key enzyme in folate metabolism. Catalyzes an essential reaction for de novo glycine and purine synthesis, and for DNA precursor synthesis.</text>
</comment>
<dbReference type="GO" id="GO:0046452">
    <property type="term" value="P:dihydrofolate metabolic process"/>
    <property type="evidence" value="ECO:0007669"/>
    <property type="project" value="TreeGrafter"/>
</dbReference>
<dbReference type="AlphaFoldDB" id="A0A4S2DIP6"/>
<dbReference type="InterPro" id="IPR024072">
    <property type="entry name" value="DHFR-like_dom_sf"/>
</dbReference>
<dbReference type="SUPFAM" id="SSF53597">
    <property type="entry name" value="Dihydrofolate reductase-like"/>
    <property type="match status" value="1"/>
</dbReference>
<sequence>MLSIIVAKASNNVIGGDNKLLWHISEDLKRFKSITSGNTIIMGRKTFESLPKVLPNRHHIVITRDKSFKVTSPDVEVVNDIDSIITRFENSTEEAFVIGGGEIYRTLLPNTKKLYLTRVYKDFDGDTKFPSIGLNDWITDYKSEILVNEKDNLNFDFINLIRK</sequence>
<dbReference type="RefSeq" id="WP_136007457.1">
    <property type="nucleotide sequence ID" value="NZ_SRYR01000006.1"/>
</dbReference>
<dbReference type="PIRSF" id="PIRSF000194">
    <property type="entry name" value="DHFR"/>
    <property type="match status" value="1"/>
</dbReference>
<protein>
    <recommendedName>
        <fullName evidence="3 7">Dihydrofolate reductase</fullName>
        <ecNumber evidence="3 7">1.5.1.3</ecNumber>
    </recommendedName>
</protein>
<evidence type="ECO:0000256" key="3">
    <source>
        <dbReference type="ARBA" id="ARBA00012856"/>
    </source>
</evidence>
<dbReference type="OrthoDB" id="9804315at2"/>